<gene>
    <name evidence="1" type="ORF">EXIGLDRAFT_723350</name>
</gene>
<sequence length="440" mass="49460">MIEDLTDVAVIEEHLHHAKELAVMLFPSTDYDKEMGQLRALMSPGTSNFSHPLVSPLFHALRHPAPVLEVFSLNCVDLDDYGGDAPILPVDILAERAPRLRKVELHMLQLPFHPYPAFQHITSLSVTTGERGVHGMDEDIVSLANMTVNISSYADLRELGLFGTSMAGLAATHREVFRRLEVLELNHTPDARSLLETLADDIPDARMVVHLEDMRVDGMDWLFPTNPNPPTVSLRILDTPLLVLEAVDARGSVRRAGGVEGYDVAELPAHVLISQIPKHTFAHLTTLRFPERIWPENGMPNAPLLRDVTISLDLGVQSTLRPGIFFLELGDNAIQWEVPSLRSLTFVPPPAWAMRTRALVSAHDIALFIQHHIRFSELPLQRLVLRGVDIYDRPGLEEMRELEERVERIEREKLVGSAPKVLDNFSEEALPSVRWMFEHA</sequence>
<protein>
    <recommendedName>
        <fullName evidence="3">F-box domain-containing protein</fullName>
    </recommendedName>
</protein>
<dbReference type="Proteomes" id="UP000077266">
    <property type="component" value="Unassembled WGS sequence"/>
</dbReference>
<feature type="non-terminal residue" evidence="1">
    <location>
        <position position="440"/>
    </location>
</feature>
<reference evidence="1 2" key="1">
    <citation type="journal article" date="2016" name="Mol. Biol. Evol.">
        <title>Comparative Genomics of Early-Diverging Mushroom-Forming Fungi Provides Insights into the Origins of Lignocellulose Decay Capabilities.</title>
        <authorList>
            <person name="Nagy L.G."/>
            <person name="Riley R."/>
            <person name="Tritt A."/>
            <person name="Adam C."/>
            <person name="Daum C."/>
            <person name="Floudas D."/>
            <person name="Sun H."/>
            <person name="Yadav J.S."/>
            <person name="Pangilinan J."/>
            <person name="Larsson K.H."/>
            <person name="Matsuura K."/>
            <person name="Barry K."/>
            <person name="Labutti K."/>
            <person name="Kuo R."/>
            <person name="Ohm R.A."/>
            <person name="Bhattacharya S.S."/>
            <person name="Shirouzu T."/>
            <person name="Yoshinaga Y."/>
            <person name="Martin F.M."/>
            <person name="Grigoriev I.V."/>
            <person name="Hibbett D.S."/>
        </authorList>
    </citation>
    <scope>NUCLEOTIDE SEQUENCE [LARGE SCALE GENOMIC DNA]</scope>
    <source>
        <strain evidence="1 2">HHB12029</strain>
    </source>
</reference>
<dbReference type="AlphaFoldDB" id="A0A165EW06"/>
<keyword evidence="2" id="KW-1185">Reference proteome</keyword>
<evidence type="ECO:0000313" key="1">
    <source>
        <dbReference type="EMBL" id="KZV87814.1"/>
    </source>
</evidence>
<evidence type="ECO:0000313" key="2">
    <source>
        <dbReference type="Proteomes" id="UP000077266"/>
    </source>
</evidence>
<accession>A0A165EW06</accession>
<name>A0A165EW06_EXIGL</name>
<evidence type="ECO:0008006" key="3">
    <source>
        <dbReference type="Google" id="ProtNLM"/>
    </source>
</evidence>
<organism evidence="1 2">
    <name type="scientific">Exidia glandulosa HHB12029</name>
    <dbReference type="NCBI Taxonomy" id="1314781"/>
    <lineage>
        <taxon>Eukaryota</taxon>
        <taxon>Fungi</taxon>
        <taxon>Dikarya</taxon>
        <taxon>Basidiomycota</taxon>
        <taxon>Agaricomycotina</taxon>
        <taxon>Agaricomycetes</taxon>
        <taxon>Auriculariales</taxon>
        <taxon>Exidiaceae</taxon>
        <taxon>Exidia</taxon>
    </lineage>
</organism>
<proteinExistence type="predicted"/>
<dbReference type="EMBL" id="KV426115">
    <property type="protein sequence ID" value="KZV87814.1"/>
    <property type="molecule type" value="Genomic_DNA"/>
</dbReference>
<dbReference type="InParanoid" id="A0A165EW06"/>